<dbReference type="Gene3D" id="3.40.1350.10">
    <property type="match status" value="1"/>
</dbReference>
<accession>A0A1G5GSB7</accession>
<dbReference type="STRING" id="582692.SAMN05720606_10613"/>
<proteinExistence type="predicted"/>
<keyword evidence="3" id="KW-1185">Reference proteome</keyword>
<dbReference type="AlphaFoldDB" id="A0A1G5GSB7"/>
<name>A0A1G5GSB7_9BACL</name>
<dbReference type="InterPro" id="IPR014833">
    <property type="entry name" value="TnsA_N"/>
</dbReference>
<protein>
    <submittedName>
        <fullName evidence="2">TnsA endonuclease N terminal</fullName>
    </submittedName>
</protein>
<evidence type="ECO:0000313" key="2">
    <source>
        <dbReference type="EMBL" id="SCY54249.1"/>
    </source>
</evidence>
<dbReference type="InterPro" id="IPR011856">
    <property type="entry name" value="tRNA_endonuc-like_dom_sf"/>
</dbReference>
<keyword evidence="2" id="KW-0255">Endonuclease</keyword>
<evidence type="ECO:0000259" key="1">
    <source>
        <dbReference type="Pfam" id="PF08722"/>
    </source>
</evidence>
<feature type="domain" description="TnsA endonuclease N-terminal" evidence="1">
    <location>
        <begin position="47"/>
        <end position="121"/>
    </location>
</feature>
<dbReference type="GO" id="GO:0004519">
    <property type="term" value="F:endonuclease activity"/>
    <property type="evidence" value="ECO:0007669"/>
    <property type="project" value="UniProtKB-KW"/>
</dbReference>
<gene>
    <name evidence="2" type="ORF">SAMN05720606_10613</name>
</gene>
<keyword evidence="2" id="KW-0378">Hydrolase</keyword>
<sequence length="208" mass="25216">MYIPARNIKAKIKGYRGKEPFFSSGLMVHWDSFLERDYIRLADFDVDVREIYHQPLCIHYMSNGKKLRYFPDFKVILTNGQILIIEVKPFDFLTEPKNQIKFEVGRKYCEEKGWLYQVFTEREIRPGELQQNLSILRRVKLQEVDSEIIKYLLDEFNSCDEMELISFRERCNQLENTSFYFHLHYLVYEQYIKVDLIHEIINDYSLLR</sequence>
<reference evidence="3" key="1">
    <citation type="submission" date="2016-10" db="EMBL/GenBank/DDBJ databases">
        <authorList>
            <person name="Varghese N."/>
            <person name="Submissions S."/>
        </authorList>
    </citation>
    <scope>NUCLEOTIDE SEQUENCE [LARGE SCALE GENOMIC DNA]</scope>
    <source>
        <strain evidence="3">BL9</strain>
    </source>
</reference>
<dbReference type="Pfam" id="PF08722">
    <property type="entry name" value="Tn7_TnsA-like_N"/>
    <property type="match status" value="1"/>
</dbReference>
<keyword evidence="2" id="KW-0540">Nuclease</keyword>
<dbReference type="GO" id="GO:0003676">
    <property type="term" value="F:nucleic acid binding"/>
    <property type="evidence" value="ECO:0007669"/>
    <property type="project" value="InterPro"/>
</dbReference>
<organism evidence="2 3">
    <name type="scientific">Paenibacillus polysaccharolyticus</name>
    <dbReference type="NCBI Taxonomy" id="582692"/>
    <lineage>
        <taxon>Bacteria</taxon>
        <taxon>Bacillati</taxon>
        <taxon>Bacillota</taxon>
        <taxon>Bacilli</taxon>
        <taxon>Bacillales</taxon>
        <taxon>Paenibacillaceae</taxon>
        <taxon>Paenibacillus</taxon>
    </lineage>
</organism>
<evidence type="ECO:0000313" key="3">
    <source>
        <dbReference type="Proteomes" id="UP000198538"/>
    </source>
</evidence>
<dbReference type="EMBL" id="FMVM01000006">
    <property type="protein sequence ID" value="SCY54249.1"/>
    <property type="molecule type" value="Genomic_DNA"/>
</dbReference>
<dbReference type="RefSeq" id="WP_090918518.1">
    <property type="nucleotide sequence ID" value="NZ_FMVM01000006.1"/>
</dbReference>
<dbReference type="Proteomes" id="UP000198538">
    <property type="component" value="Unassembled WGS sequence"/>
</dbReference>